<gene>
    <name evidence="2" type="ORF">BSTOLATCC_MIC8628</name>
</gene>
<protein>
    <submittedName>
        <fullName evidence="2">Uncharacterized protein</fullName>
    </submittedName>
</protein>
<comment type="caution">
    <text evidence="2">The sequence shown here is derived from an EMBL/GenBank/DDBJ whole genome shotgun (WGS) entry which is preliminary data.</text>
</comment>
<dbReference type="Proteomes" id="UP001162131">
    <property type="component" value="Unassembled WGS sequence"/>
</dbReference>
<dbReference type="AlphaFoldDB" id="A0AAU9IJC4"/>
<organism evidence="2 3">
    <name type="scientific">Blepharisma stoltei</name>
    <dbReference type="NCBI Taxonomy" id="1481888"/>
    <lineage>
        <taxon>Eukaryota</taxon>
        <taxon>Sar</taxon>
        <taxon>Alveolata</taxon>
        <taxon>Ciliophora</taxon>
        <taxon>Postciliodesmatophora</taxon>
        <taxon>Heterotrichea</taxon>
        <taxon>Heterotrichida</taxon>
        <taxon>Blepharismidae</taxon>
        <taxon>Blepharisma</taxon>
    </lineage>
</organism>
<evidence type="ECO:0000256" key="1">
    <source>
        <dbReference type="SAM" id="Coils"/>
    </source>
</evidence>
<accession>A0AAU9IJC4</accession>
<evidence type="ECO:0000313" key="3">
    <source>
        <dbReference type="Proteomes" id="UP001162131"/>
    </source>
</evidence>
<reference evidence="2" key="1">
    <citation type="submission" date="2021-09" db="EMBL/GenBank/DDBJ databases">
        <authorList>
            <consortium name="AG Swart"/>
            <person name="Singh M."/>
            <person name="Singh A."/>
            <person name="Seah K."/>
            <person name="Emmerich C."/>
        </authorList>
    </citation>
    <scope>NUCLEOTIDE SEQUENCE</scope>
    <source>
        <strain evidence="2">ATCC30299</strain>
    </source>
</reference>
<dbReference type="EMBL" id="CAJZBQ010000010">
    <property type="protein sequence ID" value="CAG9313356.1"/>
    <property type="molecule type" value="Genomic_DNA"/>
</dbReference>
<name>A0AAU9IJC4_9CILI</name>
<proteinExistence type="predicted"/>
<keyword evidence="1" id="KW-0175">Coiled coil</keyword>
<feature type="coiled-coil region" evidence="1">
    <location>
        <begin position="48"/>
        <end position="75"/>
    </location>
</feature>
<keyword evidence="3" id="KW-1185">Reference proteome</keyword>
<evidence type="ECO:0000313" key="2">
    <source>
        <dbReference type="EMBL" id="CAG9313356.1"/>
    </source>
</evidence>
<sequence>MWRPFQHYFVNHSFDSYSRQHERVDVLSLNPIVKKEKPKFDLNLLYPYNLRTEEKKERENKLKELQERVKSQRELIKERDLISKMKGELRSQRYTYEMIRNKEKKNEEIKRIREIIGKRKSSPKQINTSRARIDDNLSFFITERESIKRANSKRILPNSPLKSQRKSVVSFKLKDISKSRDESIKRNLSLPKSIDGNRSG</sequence>